<proteinExistence type="predicted"/>
<name>A0A1B6LLT2_9HEMI</name>
<gene>
    <name evidence="3" type="ORF">g.40954</name>
</gene>
<sequence>VAFLAIVALAILVPAISGGCAKNVMNANVVGYNASEKNTKAASTVKNAEHNKEDEAYTDGNVKFARGSSNSATSLDKNNAQSSVREVNVKGKDGSSYKAKSSAVKTASLDYDTKTSSSYVSYRPACA</sequence>
<feature type="region of interest" description="Disordered" evidence="1">
    <location>
        <begin position="43"/>
        <end position="98"/>
    </location>
</feature>
<feature type="signal peptide" evidence="2">
    <location>
        <begin position="1"/>
        <end position="21"/>
    </location>
</feature>
<reference evidence="3" key="1">
    <citation type="submission" date="2015-11" db="EMBL/GenBank/DDBJ databases">
        <title>De novo transcriptome assembly of four potential Pierce s Disease insect vectors from Arizona vineyards.</title>
        <authorList>
            <person name="Tassone E.E."/>
        </authorList>
    </citation>
    <scope>NUCLEOTIDE SEQUENCE</scope>
</reference>
<organism evidence="3">
    <name type="scientific">Graphocephala atropunctata</name>
    <dbReference type="NCBI Taxonomy" id="36148"/>
    <lineage>
        <taxon>Eukaryota</taxon>
        <taxon>Metazoa</taxon>
        <taxon>Ecdysozoa</taxon>
        <taxon>Arthropoda</taxon>
        <taxon>Hexapoda</taxon>
        <taxon>Insecta</taxon>
        <taxon>Pterygota</taxon>
        <taxon>Neoptera</taxon>
        <taxon>Paraneoptera</taxon>
        <taxon>Hemiptera</taxon>
        <taxon>Auchenorrhyncha</taxon>
        <taxon>Membracoidea</taxon>
        <taxon>Cicadellidae</taxon>
        <taxon>Cicadellinae</taxon>
        <taxon>Cicadellini</taxon>
        <taxon>Graphocephala</taxon>
    </lineage>
</organism>
<keyword evidence="2" id="KW-0732">Signal</keyword>
<evidence type="ECO:0000256" key="1">
    <source>
        <dbReference type="SAM" id="MobiDB-lite"/>
    </source>
</evidence>
<feature type="compositionally biased region" description="Polar residues" evidence="1">
    <location>
        <begin position="67"/>
        <end position="85"/>
    </location>
</feature>
<feature type="chain" id="PRO_5008587510" evidence="2">
    <location>
        <begin position="22"/>
        <end position="127"/>
    </location>
</feature>
<dbReference type="EMBL" id="GEBQ01015282">
    <property type="protein sequence ID" value="JAT24695.1"/>
    <property type="molecule type" value="Transcribed_RNA"/>
</dbReference>
<evidence type="ECO:0000313" key="3">
    <source>
        <dbReference type="EMBL" id="JAT24695.1"/>
    </source>
</evidence>
<feature type="non-terminal residue" evidence="3">
    <location>
        <position position="1"/>
    </location>
</feature>
<protein>
    <submittedName>
        <fullName evidence="3">Uncharacterized protein</fullName>
    </submittedName>
</protein>
<dbReference type="AlphaFoldDB" id="A0A1B6LLT2"/>
<evidence type="ECO:0000256" key="2">
    <source>
        <dbReference type="SAM" id="SignalP"/>
    </source>
</evidence>
<accession>A0A1B6LLT2</accession>